<evidence type="ECO:0000259" key="5">
    <source>
        <dbReference type="Pfam" id="PF25150"/>
    </source>
</evidence>
<evidence type="ECO:0000256" key="2">
    <source>
        <dbReference type="ARBA" id="ARBA00022694"/>
    </source>
</evidence>
<evidence type="ECO:0008006" key="9">
    <source>
        <dbReference type="Google" id="ProtNLM"/>
    </source>
</evidence>
<feature type="region of interest" description="Disordered" evidence="3">
    <location>
        <begin position="1"/>
        <end position="35"/>
    </location>
</feature>
<dbReference type="Pfam" id="PF25151">
    <property type="entry name" value="TPR_Trm732_C"/>
    <property type="match status" value="1"/>
</dbReference>
<name>A0A8K0KX99_9PEZI</name>
<evidence type="ECO:0000259" key="4">
    <source>
        <dbReference type="Pfam" id="PF10350"/>
    </source>
</evidence>
<accession>A0A8K0KX99</accession>
<dbReference type="Proteomes" id="UP000809789">
    <property type="component" value="Unassembled WGS sequence"/>
</dbReference>
<dbReference type="SUPFAM" id="SSF48371">
    <property type="entry name" value="ARM repeat"/>
    <property type="match status" value="1"/>
</dbReference>
<dbReference type="InterPro" id="IPR051954">
    <property type="entry name" value="tRNA_methyltransferase_THADA"/>
</dbReference>
<dbReference type="InterPro" id="IPR019442">
    <property type="entry name" value="THADA/TRM732_DUF2428"/>
</dbReference>
<feature type="domain" description="tRNA (32-2'-O)-methyltransferase regulator THADA-like C-terminal TPR repeats region" evidence="6">
    <location>
        <begin position="935"/>
        <end position="1077"/>
    </location>
</feature>
<feature type="compositionally biased region" description="Acidic residues" evidence="3">
    <location>
        <begin position="1"/>
        <end position="12"/>
    </location>
</feature>
<dbReference type="PANTHER" id="PTHR14387:SF0">
    <property type="entry name" value="DUF2428 DOMAIN-CONTAINING PROTEIN"/>
    <property type="match status" value="1"/>
</dbReference>
<keyword evidence="8" id="KW-1185">Reference proteome</keyword>
<dbReference type="Pfam" id="PF26523">
    <property type="entry name" value="Trm732_C"/>
    <property type="match status" value="1"/>
</dbReference>
<dbReference type="OrthoDB" id="73997at2759"/>
<dbReference type="InterPro" id="IPR016024">
    <property type="entry name" value="ARM-type_fold"/>
</dbReference>
<dbReference type="PANTHER" id="PTHR14387">
    <property type="entry name" value="THADA/DEATH RECEPTOR INTERACTING PROTEIN"/>
    <property type="match status" value="1"/>
</dbReference>
<dbReference type="Pfam" id="PF25150">
    <property type="entry name" value="TPR_Trm732"/>
    <property type="match status" value="1"/>
</dbReference>
<proteinExistence type="inferred from homology"/>
<dbReference type="InterPro" id="IPR056843">
    <property type="entry name" value="THADA-like_TPR"/>
</dbReference>
<evidence type="ECO:0000313" key="7">
    <source>
        <dbReference type="EMBL" id="KAG8624474.1"/>
    </source>
</evidence>
<comment type="caution">
    <text evidence="7">The sequence shown here is derived from an EMBL/GenBank/DDBJ whole genome shotgun (WGS) entry which is preliminary data.</text>
</comment>
<evidence type="ECO:0000259" key="6">
    <source>
        <dbReference type="Pfam" id="PF25151"/>
    </source>
</evidence>
<reference evidence="7" key="1">
    <citation type="submission" date="2021-07" db="EMBL/GenBank/DDBJ databases">
        <title>Elsinoe batatas strain:CRI-CJ2 Genome sequencing and assembly.</title>
        <authorList>
            <person name="Huang L."/>
        </authorList>
    </citation>
    <scope>NUCLEOTIDE SEQUENCE</scope>
    <source>
        <strain evidence="7">CRI-CJ2</strain>
    </source>
</reference>
<feature type="domain" description="tRNA (32-2'-O)-methyltransferase regulator THADA-like TPR repeats region" evidence="5">
    <location>
        <begin position="269"/>
        <end position="560"/>
    </location>
</feature>
<gene>
    <name evidence="7" type="ORF">KVT40_007541</name>
</gene>
<evidence type="ECO:0000256" key="1">
    <source>
        <dbReference type="ARBA" id="ARBA00010409"/>
    </source>
</evidence>
<protein>
    <recommendedName>
        <fullName evidence="9">DUF2428 domain-containing protein</fullName>
    </recommendedName>
</protein>
<dbReference type="EMBL" id="JAESVG020000009">
    <property type="protein sequence ID" value="KAG8624474.1"/>
    <property type="molecule type" value="Genomic_DNA"/>
</dbReference>
<dbReference type="GO" id="GO:0030488">
    <property type="term" value="P:tRNA methylation"/>
    <property type="evidence" value="ECO:0007669"/>
    <property type="project" value="TreeGrafter"/>
</dbReference>
<dbReference type="InterPro" id="IPR056842">
    <property type="entry name" value="THADA-like_TPR_C"/>
</dbReference>
<feature type="domain" description="DUF2428" evidence="4">
    <location>
        <begin position="702"/>
        <end position="932"/>
    </location>
</feature>
<evidence type="ECO:0000313" key="8">
    <source>
        <dbReference type="Proteomes" id="UP000809789"/>
    </source>
</evidence>
<organism evidence="7 8">
    <name type="scientific">Elsinoe batatas</name>
    <dbReference type="NCBI Taxonomy" id="2601811"/>
    <lineage>
        <taxon>Eukaryota</taxon>
        <taxon>Fungi</taxon>
        <taxon>Dikarya</taxon>
        <taxon>Ascomycota</taxon>
        <taxon>Pezizomycotina</taxon>
        <taxon>Dothideomycetes</taxon>
        <taxon>Dothideomycetidae</taxon>
        <taxon>Myriangiales</taxon>
        <taxon>Elsinoaceae</taxon>
        <taxon>Elsinoe</taxon>
    </lineage>
</organism>
<feature type="compositionally biased region" description="Basic and acidic residues" evidence="3">
    <location>
        <begin position="24"/>
        <end position="35"/>
    </location>
</feature>
<sequence>MTSENNDPDEMPTLDVGDAWSTSEDDHTISPRSRDLPLLSEKEIRAIAYGGAKLTSSKDDLLEISKLQRLLSQLLDTSDAPSVTQSHRSAACNLLSSVIVQLNKDSNTSIQDLLWGAEGTWFRAYGIFLSRYGNSKPKPMKQLLGALMSTLKQATQSNSSLPAQAWLLQDLSSIIKRSKQHPNPKPYIQAIIAGFEKQIFGPEELAEAARIVPPGTSTETKASGLNLFFARIFPLAALDDLGSSLASLITSCVAASSRNADPSSTSPSWLEPLLQAYSEDTVVQENYRHYVLPAIIGPNFKQLMFILNKMQFTERWSIGNAPSDTRVDNGNTNESSLRAAVQHDKQTSDAIIVSCMLVGMSAGIVTLHESNPEIVVDETHGVVQIPRSVIEAMTQDPAKAYRTGALQMLLTESATTTPLSLSTLSILKHELPNMFAETDAGFRSDLFGMLQRLVDRLRTSSCALLKQKSIYLIVHKDFLLWLVRFSMFELRPSASYQRHICALQTMKILARSGIDPAVRNKYWSKGSQSQLSFTFKMELFGTHELSALTGLLLDPFDDVRGLAMSILQMLLDVEPGSQYKDEQTSQRIELIDLLPNVERQAAQSGRADHADGVARLHGLAFSTAASRASDTTVANEAFSQQRMLQDTIARCQKILDSLRKDLSAALLSLPFHAILISLRYMIEQAGLEDHGLETLSSFDHAIQDIAELTWQSVYPVLCNDAPEGYLPAEIEDGDLDVDTKDVLSFAWRALKEASLLQRSYVVCMTKYKPSRLPATRIRSHISLCFTELRELRHRGAFSTVAQTFAVCCSQLTECFPEEAETMVQLYNQTMSTIRSTTTINTRRSAGLPAMLAGMLTSAPLDSGLFKRAVDDLSSIASDANLPLELDYQSLPQVHALNCLREIFKHSKLGQRSEPYLSEALALSGSCLISDLWGIRNSGLMLFRALLDRLLGTNDDYGEVGTTSSSKEIFVRHPQMLPLLYRLLDADVYDLTETAAVEKVFPALQLLQRAAPPESEIANIRSAITKLIGCPHWLVRDKAARTLATTYRNDDILDALRSITGDRVDTLNARHGTLLLMKYSLRYLDEGDNRNADAAAAVLAETLKRDKLDDQPDYVRATALDIVSEFATRGARPDIVDSLLEVLQGLRPTMSIIKQRETGHFRSIRLPAMSLKSDAALVHHHAATRLCVDVLARDVAQADVNACVSLLEASTSFVLSSSCTDDDLGRIFMAGWELLKPTSSTDDLVRVAAMDLSIGCITHEGFATSVDVDIVCAEWPDMALRCSSSPLAHDKVLVLSAALADLELRGITAFPSDMARRLTSVLFMIKSAAHEDQPYDTRFAAATALGRLVASFDTIKQQSTYANSLIDLAILTYDLTNDDDDDIRGIAAEIASTVITLPHRRASAKVPLAAGSQLLTRLVRHFSHNSHFASVATARLMTVRSGDEALPSVSELLSEYLMGDSALFAEEKQNLYIDPAREARVWSRLAMKLSPCSTPLIKVEGLQHWTSEGIESLIQASNNHKGGPLGWSYNADTFALGVQVIYNAQILLHWQRQRRGLRLQSATLRLQLIRFLQLGRKHDLHPIWLDQLEKVLAADLVAGVQRVGRLLNCVTPQES</sequence>
<dbReference type="GO" id="GO:0005829">
    <property type="term" value="C:cytosol"/>
    <property type="evidence" value="ECO:0007669"/>
    <property type="project" value="TreeGrafter"/>
</dbReference>
<comment type="similarity">
    <text evidence="1">Belongs to the THADA family.</text>
</comment>
<evidence type="ECO:0000256" key="3">
    <source>
        <dbReference type="SAM" id="MobiDB-lite"/>
    </source>
</evidence>
<keyword evidence="2" id="KW-0819">tRNA processing</keyword>
<dbReference type="Pfam" id="PF10350">
    <property type="entry name" value="DUF2428"/>
    <property type="match status" value="1"/>
</dbReference>